<dbReference type="AlphaFoldDB" id="G7W7Z3"/>
<dbReference type="HOGENOM" id="CLU_038034_2_8_9"/>
<dbReference type="RefSeq" id="WP_014183244.1">
    <property type="nucleotide sequence ID" value="NC_016584.1"/>
</dbReference>
<evidence type="ECO:0000256" key="1">
    <source>
        <dbReference type="ARBA" id="ARBA00008814"/>
    </source>
</evidence>
<comment type="similarity">
    <text evidence="1">Belongs to the bacterial solute-binding protein 8 family.</text>
</comment>
<dbReference type="PROSITE" id="PS50983">
    <property type="entry name" value="FE_B12_PBP"/>
    <property type="match status" value="1"/>
</dbReference>
<organism evidence="4 5">
    <name type="scientific">Desulfosporosinus orientis (strain ATCC 19365 / DSM 765 / NCIMB 8382 / VKM B-1628 / Singapore I)</name>
    <name type="common">Desulfotomaculum orientis</name>
    <dbReference type="NCBI Taxonomy" id="768706"/>
    <lineage>
        <taxon>Bacteria</taxon>
        <taxon>Bacillati</taxon>
        <taxon>Bacillota</taxon>
        <taxon>Clostridia</taxon>
        <taxon>Eubacteriales</taxon>
        <taxon>Desulfitobacteriaceae</taxon>
        <taxon>Desulfosporosinus</taxon>
    </lineage>
</organism>
<dbReference type="GO" id="GO:0071281">
    <property type="term" value="P:cellular response to iron ion"/>
    <property type="evidence" value="ECO:0007669"/>
    <property type="project" value="TreeGrafter"/>
</dbReference>
<dbReference type="PATRIC" id="fig|768706.3.peg.700"/>
<evidence type="ECO:0000313" key="5">
    <source>
        <dbReference type="Proteomes" id="UP000006346"/>
    </source>
</evidence>
<reference evidence="4 5" key="2">
    <citation type="journal article" date="2012" name="J. Bacteriol.">
        <title>Complete genome sequences of Desulfosporosinus orientis DSM765T, Desulfosporosinus youngiae DSM17734T, Desulfosporosinus meridiei DSM13257T, and Desulfosporosinus acidiphilus DSM22704T.</title>
        <authorList>
            <person name="Pester M."/>
            <person name="Brambilla E."/>
            <person name="Alazard D."/>
            <person name="Rattei T."/>
            <person name="Weinmaier T."/>
            <person name="Han J."/>
            <person name="Lucas S."/>
            <person name="Lapidus A."/>
            <person name="Cheng J.F."/>
            <person name="Goodwin L."/>
            <person name="Pitluck S."/>
            <person name="Peters L."/>
            <person name="Ovchinnikova G."/>
            <person name="Teshima H."/>
            <person name="Detter J.C."/>
            <person name="Han C.S."/>
            <person name="Tapia R."/>
            <person name="Land M.L."/>
            <person name="Hauser L."/>
            <person name="Kyrpides N.C."/>
            <person name="Ivanova N.N."/>
            <person name="Pagani I."/>
            <person name="Huntmann M."/>
            <person name="Wei C.L."/>
            <person name="Davenport K.W."/>
            <person name="Daligault H."/>
            <person name="Chain P.S."/>
            <person name="Chen A."/>
            <person name="Mavromatis K."/>
            <person name="Markowitz V."/>
            <person name="Szeto E."/>
            <person name="Mikhailova N."/>
            <person name="Pati A."/>
            <person name="Wagner M."/>
            <person name="Woyke T."/>
            <person name="Ollivier B."/>
            <person name="Klenk H.P."/>
            <person name="Spring S."/>
            <person name="Loy A."/>
        </authorList>
    </citation>
    <scope>NUCLEOTIDE SEQUENCE [LARGE SCALE GENOMIC DNA]</scope>
    <source>
        <strain evidence="5">ATCC 19365 / DSM 765 / NCIMB 8382 / VKM B-1628</strain>
    </source>
</reference>
<accession>G7W7Z3</accession>
<dbReference type="InterPro" id="IPR050902">
    <property type="entry name" value="ABC_Transporter_SBP"/>
</dbReference>
<proteinExistence type="inferred from homology"/>
<evidence type="ECO:0000256" key="2">
    <source>
        <dbReference type="ARBA" id="ARBA00022729"/>
    </source>
</evidence>
<dbReference type="SUPFAM" id="SSF53807">
    <property type="entry name" value="Helical backbone' metal receptor"/>
    <property type="match status" value="1"/>
</dbReference>
<dbReference type="eggNOG" id="COG0614">
    <property type="taxonomic scope" value="Bacteria"/>
</dbReference>
<keyword evidence="2" id="KW-0732">Signal</keyword>
<dbReference type="KEGG" id="dor:Desor_0731"/>
<dbReference type="InterPro" id="IPR002491">
    <property type="entry name" value="ABC_transptr_periplasmic_BD"/>
</dbReference>
<dbReference type="Gene3D" id="3.40.50.1980">
    <property type="entry name" value="Nitrogenase molybdenum iron protein domain"/>
    <property type="match status" value="2"/>
</dbReference>
<sequence length="267" mass="30329">MLSRRIISLVPSATEMLYYMGLETRIVGVTEHCNFPEEAKSKYKIGTFAQPQLTRILYLEPDLVLADEAIHRKTIRELEKSNIPVLSATPITVEDIFTLMNKLGILTQTQNKAVPLVTSLRDRAETLSQNPIARRPRVFRLMSTGTYITPGPKAFQYDALQLAGAQMMNLDGSKPYVQVSWRQIEEFDPEIILFCGVNKGQPLPEKCKGCPAKLPICHRTAEDIFGEEWQRISAVRENRVYPISCHTICRPGPRLIDGIEKLRQLFE</sequence>
<dbReference type="STRING" id="768706.Desor_0731"/>
<gene>
    <name evidence="4" type="ordered locus">Desor_0731</name>
</gene>
<dbReference type="Pfam" id="PF01497">
    <property type="entry name" value="Peripla_BP_2"/>
    <property type="match status" value="1"/>
</dbReference>
<keyword evidence="5" id="KW-1185">Reference proteome</keyword>
<dbReference type="PANTHER" id="PTHR30535">
    <property type="entry name" value="VITAMIN B12-BINDING PROTEIN"/>
    <property type="match status" value="1"/>
</dbReference>
<dbReference type="PANTHER" id="PTHR30535:SF34">
    <property type="entry name" value="MOLYBDATE-BINDING PROTEIN MOLA"/>
    <property type="match status" value="1"/>
</dbReference>
<name>G7W7Z3_DESOD</name>
<evidence type="ECO:0000313" key="4">
    <source>
        <dbReference type="EMBL" id="AET66419.1"/>
    </source>
</evidence>
<feature type="domain" description="Fe/B12 periplasmic-binding" evidence="3">
    <location>
        <begin position="5"/>
        <end position="267"/>
    </location>
</feature>
<dbReference type="NCBIfam" id="NF038402">
    <property type="entry name" value="TroA_like"/>
    <property type="match status" value="1"/>
</dbReference>
<reference evidence="5" key="1">
    <citation type="submission" date="2011-11" db="EMBL/GenBank/DDBJ databases">
        <title>Complete sequence of Desulfosporosinus orientis DSM 765.</title>
        <authorList>
            <person name="Lucas S."/>
            <person name="Han J."/>
            <person name="Lapidus A."/>
            <person name="Cheng J.-F."/>
            <person name="Goodwin L."/>
            <person name="Pitluck S."/>
            <person name="Peters L."/>
            <person name="Ovchinnikova G."/>
            <person name="Teshima H."/>
            <person name="Detter J.C."/>
            <person name="Han C."/>
            <person name="Tapia R."/>
            <person name="Land M."/>
            <person name="Hauser L."/>
            <person name="Kyrpides N."/>
            <person name="Ivanova N."/>
            <person name="Pagani I."/>
            <person name="Pester M."/>
            <person name="Spring S."/>
            <person name="Ollivier B."/>
            <person name="Rattei T."/>
            <person name="Klenk H.-P."/>
            <person name="Wagner M."/>
            <person name="Loy A."/>
            <person name="Woyke T."/>
        </authorList>
    </citation>
    <scope>NUCLEOTIDE SEQUENCE [LARGE SCALE GENOMIC DNA]</scope>
    <source>
        <strain evidence="5">ATCC 19365 / DSM 765 / NCIMB 8382 / VKM B-1628</strain>
    </source>
</reference>
<dbReference type="EMBL" id="CP003108">
    <property type="protein sequence ID" value="AET66419.1"/>
    <property type="molecule type" value="Genomic_DNA"/>
</dbReference>
<dbReference type="Proteomes" id="UP000006346">
    <property type="component" value="Chromosome"/>
</dbReference>
<dbReference type="InterPro" id="IPR054828">
    <property type="entry name" value="Vit_B12_bind_prot"/>
</dbReference>
<protein>
    <submittedName>
        <fullName evidence="4">ABC-type Fe3+-hydroxamate transport system, periplasmic component</fullName>
    </submittedName>
</protein>
<evidence type="ECO:0000259" key="3">
    <source>
        <dbReference type="PROSITE" id="PS50983"/>
    </source>
</evidence>